<dbReference type="PROSITE" id="PS51450">
    <property type="entry name" value="LRR"/>
    <property type="match status" value="2"/>
</dbReference>
<gene>
    <name evidence="4" type="ORF">CIB84_012712</name>
</gene>
<dbReference type="Pfam" id="PF10461">
    <property type="entry name" value="Peptidase_S68"/>
    <property type="match status" value="1"/>
</dbReference>
<dbReference type="SMART" id="SM00364">
    <property type="entry name" value="LRR_BAC"/>
    <property type="match status" value="5"/>
</dbReference>
<proteinExistence type="predicted"/>
<dbReference type="Proteomes" id="UP000237246">
    <property type="component" value="Unassembled WGS sequence"/>
</dbReference>
<name>A0A2P4SHF0_BAMTH</name>
<accession>A0A2P4SHF0</accession>
<dbReference type="GO" id="GO:0006915">
    <property type="term" value="P:apoptotic process"/>
    <property type="evidence" value="ECO:0007669"/>
    <property type="project" value="InterPro"/>
</dbReference>
<dbReference type="AlphaFoldDB" id="A0A2P4SHF0"/>
<dbReference type="InterPro" id="IPR019502">
    <property type="entry name" value="Peptidase_S68_pidd"/>
</dbReference>
<keyword evidence="2" id="KW-0677">Repeat</keyword>
<comment type="caution">
    <text evidence="4">The sequence shown here is derived from an EMBL/GenBank/DDBJ whole genome shotgun (WGS) entry which is preliminary data.</text>
</comment>
<dbReference type="Pfam" id="PF00791">
    <property type="entry name" value="ZU5"/>
    <property type="match status" value="1"/>
</dbReference>
<dbReference type="Gene3D" id="2.60.220.30">
    <property type="match status" value="2"/>
</dbReference>
<dbReference type="SMART" id="SM00369">
    <property type="entry name" value="LRR_TYP"/>
    <property type="match status" value="4"/>
</dbReference>
<dbReference type="EMBL" id="PPHD01048233">
    <property type="protein sequence ID" value="POI23540.1"/>
    <property type="molecule type" value="Genomic_DNA"/>
</dbReference>
<dbReference type="InterPro" id="IPR000906">
    <property type="entry name" value="ZU5_dom"/>
</dbReference>
<evidence type="ECO:0000259" key="3">
    <source>
        <dbReference type="PROSITE" id="PS51145"/>
    </source>
</evidence>
<evidence type="ECO:0000313" key="4">
    <source>
        <dbReference type="EMBL" id="POI23540.1"/>
    </source>
</evidence>
<feature type="non-terminal residue" evidence="4">
    <location>
        <position position="1"/>
    </location>
</feature>
<feature type="non-terminal residue" evidence="4">
    <location>
        <position position="338"/>
    </location>
</feature>
<dbReference type="GO" id="GO:0005737">
    <property type="term" value="C:cytoplasm"/>
    <property type="evidence" value="ECO:0007669"/>
    <property type="project" value="TreeGrafter"/>
</dbReference>
<evidence type="ECO:0000256" key="1">
    <source>
        <dbReference type="ARBA" id="ARBA00022614"/>
    </source>
</evidence>
<dbReference type="GO" id="GO:0006974">
    <property type="term" value="P:DNA damage response"/>
    <property type="evidence" value="ECO:0007669"/>
    <property type="project" value="InterPro"/>
</dbReference>
<keyword evidence="5" id="KW-1185">Reference proteome</keyword>
<dbReference type="Pfam" id="PF00560">
    <property type="entry name" value="LRR_1"/>
    <property type="match status" value="1"/>
</dbReference>
<dbReference type="InterPro" id="IPR032675">
    <property type="entry name" value="LRR_dom_sf"/>
</dbReference>
<dbReference type="InterPro" id="IPR003591">
    <property type="entry name" value="Leu-rich_rpt_typical-subtyp"/>
</dbReference>
<reference evidence="4 5" key="1">
    <citation type="submission" date="2018-01" db="EMBL/GenBank/DDBJ databases">
        <title>Comparison of the Chinese Bamboo Partridge and Red Junglefowl genome sequences highlights the importance of demography in genome evolution.</title>
        <authorList>
            <person name="Tiley G.P."/>
            <person name="Kimball R.T."/>
            <person name="Braun E.L."/>
            <person name="Burleigh J.G."/>
        </authorList>
    </citation>
    <scope>NUCLEOTIDE SEQUENCE [LARGE SCALE GENOMIC DNA]</scope>
    <source>
        <strain evidence="4">RTK389</strain>
        <tissue evidence="4">Blood</tissue>
    </source>
</reference>
<keyword evidence="1" id="KW-0433">Leucine-rich repeat</keyword>
<feature type="domain" description="ZU5" evidence="3">
    <location>
        <begin position="165"/>
        <end position="298"/>
    </location>
</feature>
<dbReference type="PRINTS" id="PR00019">
    <property type="entry name" value="LEURICHRPT"/>
</dbReference>
<organism evidence="4 5">
    <name type="scientific">Bambusicola thoracicus</name>
    <name type="common">Chinese bamboo-partridge</name>
    <name type="synonym">Perdix thoracica</name>
    <dbReference type="NCBI Taxonomy" id="9083"/>
    <lineage>
        <taxon>Eukaryota</taxon>
        <taxon>Metazoa</taxon>
        <taxon>Chordata</taxon>
        <taxon>Craniata</taxon>
        <taxon>Vertebrata</taxon>
        <taxon>Euteleostomi</taxon>
        <taxon>Archelosauria</taxon>
        <taxon>Archosauria</taxon>
        <taxon>Dinosauria</taxon>
        <taxon>Saurischia</taxon>
        <taxon>Theropoda</taxon>
        <taxon>Coelurosauria</taxon>
        <taxon>Aves</taxon>
        <taxon>Neognathae</taxon>
        <taxon>Galloanserae</taxon>
        <taxon>Galliformes</taxon>
        <taxon>Phasianidae</taxon>
        <taxon>Perdicinae</taxon>
        <taxon>Bambusicola</taxon>
    </lineage>
</organism>
<protein>
    <recommendedName>
        <fullName evidence="3">ZU5 domain-containing protein</fullName>
    </recommendedName>
</protein>
<dbReference type="SUPFAM" id="SSF52058">
    <property type="entry name" value="L domain-like"/>
    <property type="match status" value="1"/>
</dbReference>
<dbReference type="OrthoDB" id="676979at2759"/>
<dbReference type="InterPro" id="IPR001611">
    <property type="entry name" value="Leu-rich_rpt"/>
</dbReference>
<evidence type="ECO:0000256" key="2">
    <source>
        <dbReference type="ARBA" id="ARBA00022737"/>
    </source>
</evidence>
<dbReference type="PANTHER" id="PTHR48051:SF39">
    <property type="entry name" value="P53-INDUCED DEATH DOMAIN PROTEIN 1"/>
    <property type="match status" value="1"/>
</dbReference>
<dbReference type="PROSITE" id="PS51145">
    <property type="entry name" value="ZU5"/>
    <property type="match status" value="1"/>
</dbReference>
<sequence length="338" mass="37894">VELLRLSSNDRLLDDALSILPHLKRLKSLVLKGGHVRDEFGLCQHGSLTSLPPDVGTLRCLTHLDLSFNSLSTLPSCIPSLTSLRMLLVSHNNLVALPENFGSLSKLTFFSAMKNQLKDLPRSIGELAALENLDLSENVLELLPEEVGNLHSCTELDLSGNRLSSIPDSLVTSEGCEVVLACGIRFYFPPEAASDPLRIYFRTLAPDPQWVKLRHHDVLLSRVLELQPHGVKFQQEVEIWMPYASSETLHHREVVVRTFSGQSWSDLRTQVEKKRKSKKHVAHCSVLHFSWFLVVSRLVQNECKVPTEGTLLFSSVDPNIKVTFPPGVTEETRNVKLQ</sequence>
<dbReference type="Pfam" id="PF13855">
    <property type="entry name" value="LRR_8"/>
    <property type="match status" value="1"/>
</dbReference>
<dbReference type="InterPro" id="IPR050216">
    <property type="entry name" value="LRR_domain-containing"/>
</dbReference>
<dbReference type="PANTHER" id="PTHR48051">
    <property type="match status" value="1"/>
</dbReference>
<dbReference type="Gene3D" id="3.80.10.10">
    <property type="entry name" value="Ribonuclease Inhibitor"/>
    <property type="match status" value="2"/>
</dbReference>
<evidence type="ECO:0000313" key="5">
    <source>
        <dbReference type="Proteomes" id="UP000237246"/>
    </source>
</evidence>